<comment type="caution">
    <text evidence="2">The sequence shown here is derived from an EMBL/GenBank/DDBJ whole genome shotgun (WGS) entry which is preliminary data.</text>
</comment>
<name>A0A815S568_ADIRI</name>
<dbReference type="Pfam" id="PF01344">
    <property type="entry name" value="Kelch_1"/>
    <property type="match status" value="1"/>
</dbReference>
<dbReference type="InterPro" id="IPR015915">
    <property type="entry name" value="Kelch-typ_b-propeller"/>
</dbReference>
<dbReference type="AlphaFoldDB" id="A0A815S568"/>
<evidence type="ECO:0000313" key="3">
    <source>
        <dbReference type="EMBL" id="CAF1496827.1"/>
    </source>
</evidence>
<dbReference type="InterPro" id="IPR006652">
    <property type="entry name" value="Kelch_1"/>
</dbReference>
<dbReference type="EMBL" id="CAJNOJ010000613">
    <property type="protein sequence ID" value="CAF1496827.1"/>
    <property type="molecule type" value="Genomic_DNA"/>
</dbReference>
<protein>
    <submittedName>
        <fullName evidence="2">Uncharacterized protein</fullName>
    </submittedName>
</protein>
<dbReference type="InterPro" id="IPR037293">
    <property type="entry name" value="Gal_Oxidase_central_sf"/>
</dbReference>
<organism evidence="2 4">
    <name type="scientific">Adineta ricciae</name>
    <name type="common">Rotifer</name>
    <dbReference type="NCBI Taxonomy" id="249248"/>
    <lineage>
        <taxon>Eukaryota</taxon>
        <taxon>Metazoa</taxon>
        <taxon>Spiralia</taxon>
        <taxon>Gnathifera</taxon>
        <taxon>Rotifera</taxon>
        <taxon>Eurotatoria</taxon>
        <taxon>Bdelloidea</taxon>
        <taxon>Adinetida</taxon>
        <taxon>Adinetidae</taxon>
        <taxon>Adineta</taxon>
    </lineage>
</organism>
<evidence type="ECO:0000313" key="2">
    <source>
        <dbReference type="EMBL" id="CAF1483631.1"/>
    </source>
</evidence>
<dbReference type="Proteomes" id="UP000663828">
    <property type="component" value="Unassembled WGS sequence"/>
</dbReference>
<sequence>MAIDNMTEERSSHTTTLLNSGKVLATAGYGYTGFLDSSEIFDPSTRQWTPAGKLSSPRSSHTATMLQSGKVLITGGERQGS</sequence>
<dbReference type="SUPFAM" id="SSF117281">
    <property type="entry name" value="Kelch motif"/>
    <property type="match status" value="1"/>
</dbReference>
<dbReference type="EMBL" id="CAJNOR010004203">
    <property type="protein sequence ID" value="CAF1483631.1"/>
    <property type="molecule type" value="Genomic_DNA"/>
</dbReference>
<evidence type="ECO:0000256" key="1">
    <source>
        <dbReference type="ARBA" id="ARBA00022441"/>
    </source>
</evidence>
<dbReference type="OrthoDB" id="45365at2759"/>
<dbReference type="Gene3D" id="2.130.10.80">
    <property type="entry name" value="Galactose oxidase/kelch, beta-propeller"/>
    <property type="match status" value="1"/>
</dbReference>
<dbReference type="SMART" id="SM00612">
    <property type="entry name" value="Kelch"/>
    <property type="match status" value="1"/>
</dbReference>
<proteinExistence type="predicted"/>
<evidence type="ECO:0000313" key="4">
    <source>
        <dbReference type="Proteomes" id="UP000663828"/>
    </source>
</evidence>
<dbReference type="Proteomes" id="UP000663852">
    <property type="component" value="Unassembled WGS sequence"/>
</dbReference>
<accession>A0A815S568</accession>
<keyword evidence="1" id="KW-0880">Kelch repeat</keyword>
<gene>
    <name evidence="3" type="ORF">EDS130_LOCUS42370</name>
    <name evidence="2" type="ORF">XAT740_LOCUS38675</name>
</gene>
<reference evidence="2" key="1">
    <citation type="submission" date="2021-02" db="EMBL/GenBank/DDBJ databases">
        <authorList>
            <person name="Nowell W R."/>
        </authorList>
    </citation>
    <scope>NUCLEOTIDE SEQUENCE</scope>
</reference>
<keyword evidence="4" id="KW-1185">Reference proteome</keyword>